<evidence type="ECO:0000313" key="2">
    <source>
        <dbReference type="EMBL" id="QHT67638.1"/>
    </source>
</evidence>
<dbReference type="EMBL" id="CP048222">
    <property type="protein sequence ID" value="QHT67638.1"/>
    <property type="molecule type" value="Genomic_DNA"/>
</dbReference>
<dbReference type="AlphaFoldDB" id="A0A6C0GI15"/>
<reference evidence="2 3" key="1">
    <citation type="submission" date="2020-01" db="EMBL/GenBank/DDBJ databases">
        <authorList>
            <person name="Kim M.K."/>
        </authorList>
    </citation>
    <scope>NUCLEOTIDE SEQUENCE [LARGE SCALE GENOMIC DNA]</scope>
    <source>
        <strain evidence="2 3">172606-1</strain>
    </source>
</reference>
<dbReference type="SUPFAM" id="SSF53649">
    <property type="entry name" value="Alkaline phosphatase-like"/>
    <property type="match status" value="1"/>
</dbReference>
<name>A0A6C0GI15_9BACT</name>
<dbReference type="Proteomes" id="UP000480178">
    <property type="component" value="Chromosome"/>
</dbReference>
<dbReference type="KEGG" id="rhoz:GXP67_13875"/>
<organism evidence="2 3">
    <name type="scientific">Rhodocytophaga rosea</name>
    <dbReference type="NCBI Taxonomy" id="2704465"/>
    <lineage>
        <taxon>Bacteria</taxon>
        <taxon>Pseudomonadati</taxon>
        <taxon>Bacteroidota</taxon>
        <taxon>Cytophagia</taxon>
        <taxon>Cytophagales</taxon>
        <taxon>Rhodocytophagaceae</taxon>
        <taxon>Rhodocytophaga</taxon>
    </lineage>
</organism>
<evidence type="ECO:0000259" key="1">
    <source>
        <dbReference type="Pfam" id="PF00884"/>
    </source>
</evidence>
<sequence length="467" mass="53609">MKKQKITAIILACILLIPAVFFSFKPAPPEKPNIIFLLTDDHRWNALGAMGNKIIQTPNLDKLAKSGLMFRNAYVTTAICSVSRASILSGQYESRHKINDFVTSFSPEALSNTYPMLLKKAGYQIGFIGKYGVGEPKEQPKDQFDFWAGSDKGQPDYEMTDKNGQFIHHTDKVSGDIREFLQEFGNKNKEPFCLSVSFKAPHEQDGDPPRFIVQERFKKMYANATIPVPETADPKYWNSFPDFFRTDDNIARKRWTPLFSSPELHQETVKNYYRLITGVDEVVGKIREQLKEQQIDDNTIIIFMGDNGFYLGEHGMEGKWFGHEESIRVPLLIYDPRSGNPTKGKTPDQIALNIDIAPTILNMAGISVPKQMQGINLMELVAGKKKQSDRKDFFYEHTFMGSPRLPKIEGVVSKELKYMKFIEHNYEELYDLKKDPQEKQNLATNPAYTNQLQKMRNRYQEFREGVK</sequence>
<dbReference type="CDD" id="cd16031">
    <property type="entry name" value="G6S_like"/>
    <property type="match status" value="1"/>
</dbReference>
<dbReference type="RefSeq" id="WP_162443662.1">
    <property type="nucleotide sequence ID" value="NZ_CP048222.1"/>
</dbReference>
<feature type="domain" description="Sulfatase N-terminal" evidence="1">
    <location>
        <begin position="32"/>
        <end position="366"/>
    </location>
</feature>
<proteinExistence type="predicted"/>
<keyword evidence="3" id="KW-1185">Reference proteome</keyword>
<evidence type="ECO:0000313" key="3">
    <source>
        <dbReference type="Proteomes" id="UP000480178"/>
    </source>
</evidence>
<dbReference type="InterPro" id="IPR017850">
    <property type="entry name" value="Alkaline_phosphatase_core_sf"/>
</dbReference>
<gene>
    <name evidence="2" type="ORF">GXP67_13875</name>
</gene>
<protein>
    <submittedName>
        <fullName evidence="2">Sulfatase</fullName>
    </submittedName>
</protein>
<accession>A0A6C0GI15</accession>
<dbReference type="Gene3D" id="3.40.720.10">
    <property type="entry name" value="Alkaline Phosphatase, subunit A"/>
    <property type="match status" value="1"/>
</dbReference>
<dbReference type="InterPro" id="IPR000917">
    <property type="entry name" value="Sulfatase_N"/>
</dbReference>
<dbReference type="Pfam" id="PF00884">
    <property type="entry name" value="Sulfatase"/>
    <property type="match status" value="1"/>
</dbReference>
<dbReference type="PANTHER" id="PTHR43108:SF6">
    <property type="entry name" value="N-SULPHOGLUCOSAMINE SULPHOHYDROLASE"/>
    <property type="match status" value="1"/>
</dbReference>
<dbReference type="PANTHER" id="PTHR43108">
    <property type="entry name" value="N-ACETYLGLUCOSAMINE-6-SULFATASE FAMILY MEMBER"/>
    <property type="match status" value="1"/>
</dbReference>